<dbReference type="Pfam" id="PF10079">
    <property type="entry name" value="Rossmann-like_BshC"/>
    <property type="match status" value="1"/>
</dbReference>
<evidence type="ECO:0000313" key="5">
    <source>
        <dbReference type="EMBL" id="MBP2256104.1"/>
    </source>
</evidence>
<comment type="caution">
    <text evidence="5">The sequence shown here is derived from an EMBL/GenBank/DDBJ whole genome shotgun (WGS) entry which is preliminary data.</text>
</comment>
<evidence type="ECO:0000256" key="1">
    <source>
        <dbReference type="ARBA" id="ARBA00022598"/>
    </source>
</evidence>
<feature type="domain" description="Bacillithiol biosynthesis BshC C-terminal coiled-coil" evidence="4">
    <location>
        <begin position="379"/>
        <end position="537"/>
    </location>
</feature>
<dbReference type="HAMAP" id="MF_01867">
    <property type="entry name" value="BshC"/>
    <property type="match status" value="1"/>
</dbReference>
<proteinExistence type="inferred from homology"/>
<dbReference type="Proteomes" id="UP001519294">
    <property type="component" value="Unassembled WGS sequence"/>
</dbReference>
<keyword evidence="6" id="KW-1185">Reference proteome</keyword>
<evidence type="ECO:0000259" key="3">
    <source>
        <dbReference type="Pfam" id="PF10079"/>
    </source>
</evidence>
<name>A0ABS4S3X4_9BACI</name>
<organism evidence="5 6">
    <name type="scientific">Virgibacillus alimentarius</name>
    <dbReference type="NCBI Taxonomy" id="698769"/>
    <lineage>
        <taxon>Bacteria</taxon>
        <taxon>Bacillati</taxon>
        <taxon>Bacillota</taxon>
        <taxon>Bacilli</taxon>
        <taxon>Bacillales</taxon>
        <taxon>Bacillaceae</taxon>
        <taxon>Virgibacillus</taxon>
    </lineage>
</organism>
<reference evidence="5 6" key="1">
    <citation type="submission" date="2021-03" db="EMBL/GenBank/DDBJ databases">
        <title>Genomic Encyclopedia of Type Strains, Phase IV (KMG-IV): sequencing the most valuable type-strain genomes for metagenomic binning, comparative biology and taxonomic classification.</title>
        <authorList>
            <person name="Goeker M."/>
        </authorList>
    </citation>
    <scope>NUCLEOTIDE SEQUENCE [LARGE SCALE GENOMIC DNA]</scope>
    <source>
        <strain evidence="5 6">DSM 25790</strain>
    </source>
</reference>
<evidence type="ECO:0000313" key="6">
    <source>
        <dbReference type="Proteomes" id="UP001519294"/>
    </source>
</evidence>
<feature type="domain" description="Bacillithiol biosynthesis BshC N-terminal Rossmann-like" evidence="3">
    <location>
        <begin position="2"/>
        <end position="377"/>
    </location>
</feature>
<keyword evidence="1 2" id="KW-0436">Ligase</keyword>
<evidence type="ECO:0000256" key="2">
    <source>
        <dbReference type="HAMAP-Rule" id="MF_01867"/>
    </source>
</evidence>
<comment type="function">
    <text evidence="2">Involved in bacillithiol (BSH) biosynthesis. May catalyze the last step of the pathway, the addition of cysteine to glucosamine malate (GlcN-Mal) to generate BSH.</text>
</comment>
<evidence type="ECO:0000259" key="4">
    <source>
        <dbReference type="Pfam" id="PF24850"/>
    </source>
</evidence>
<dbReference type="InterPro" id="IPR055398">
    <property type="entry name" value="Rossmann-like_BshC"/>
</dbReference>
<dbReference type="RefSeq" id="WP_226370470.1">
    <property type="nucleotide sequence ID" value="NZ_JAGIKX010000001.1"/>
</dbReference>
<dbReference type="InterPro" id="IPR011199">
    <property type="entry name" value="Bacillithiol_biosynth_BshC"/>
</dbReference>
<accession>A0ABS4S3X4</accession>
<dbReference type="EMBL" id="JAGIKX010000001">
    <property type="protein sequence ID" value="MBP2256104.1"/>
    <property type="molecule type" value="Genomic_DNA"/>
</dbReference>
<gene>
    <name evidence="2" type="primary">bshC</name>
    <name evidence="5" type="ORF">J2Z81_000036</name>
</gene>
<protein>
    <recommendedName>
        <fullName evidence="2">Putative cysteine ligase BshC</fullName>
        <ecNumber evidence="2">6.-.-.-</ecNumber>
    </recommendedName>
</protein>
<comment type="similarity">
    <text evidence="2">Belongs to the BshC family.</text>
</comment>
<dbReference type="PIRSF" id="PIRSF012535">
    <property type="entry name" value="UCP012535"/>
    <property type="match status" value="1"/>
</dbReference>
<dbReference type="EC" id="6.-.-.-" evidence="2"/>
<dbReference type="NCBIfam" id="TIGR03998">
    <property type="entry name" value="thiol_BshC"/>
    <property type="match status" value="1"/>
</dbReference>
<sequence>MRIDPMQLNQSKLIHDYRNNTGTIRNHFDYPPFQNYEQRVKDLKSRSFNREHLINVLHTINQQWDAPDTTHHNIERLNNEESVVVIGGQQAGLLTGPLYTINKIISIIQFAKQQEEHLNIPVIPVFWIAGEDHDFDEINHVYLPDKTEMKKHKLRQRTKEKRSISTIDLDKEEATKWINQLFVQLQETAYTKDLYTAVKDCLYLSKTYVDFFARVIYQIFNQEGLVLIDSGHPKVRHLETEHFVELIHKQSEITSGVYTAYQQLKQEGYSLPLDLGPHDAHLFYHQNQERVLLTRNENGAWRGKQDEVELTTEELLNVAKNTPDLLSNNVVTRPIMQELLFPTLAFIGGNGEISYWSVLKPAFRAVNLKMPPVLPRLSFTFIDKSVSKLLAKYEISDTRVIESGIDDLKQNWLEAKQSPPIEQMADEIKLEIEKVHLPLRNVAQEMQSDLGELAAKNLYYLQANVDYLKKRMVNVLEAKYAQELAEFDRLHNTLHPSGGLQERIWNLLPLWNKYGVYFIKQLTGEACSFEKEHFIIHI</sequence>
<dbReference type="InterPro" id="IPR055399">
    <property type="entry name" value="CC_BshC"/>
</dbReference>
<dbReference type="Pfam" id="PF24850">
    <property type="entry name" value="CC_BshC"/>
    <property type="match status" value="1"/>
</dbReference>